<evidence type="ECO:0000256" key="8">
    <source>
        <dbReference type="ARBA" id="ARBA00023004"/>
    </source>
</evidence>
<protein>
    <submittedName>
        <fullName evidence="12">Dihydroorotate dehydrogenase electron transfer subunit</fullName>
    </submittedName>
</protein>
<keyword evidence="3" id="KW-0285">Flavoprotein</keyword>
<dbReference type="GeneID" id="82158631"/>
<accession>A0ABX2AZR0</accession>
<dbReference type="InterPro" id="IPR050353">
    <property type="entry name" value="PyrK_electron_transfer"/>
</dbReference>
<keyword evidence="7" id="KW-0249">Electron transport</keyword>
<reference evidence="12 13" key="1">
    <citation type="submission" date="2020-05" db="EMBL/GenBank/DDBJ databases">
        <title>Distinct polysaccharide utilization as determinants for interspecies competition between intestinal Prevotella spp.</title>
        <authorList>
            <person name="Galvez E.J.C."/>
            <person name="Iljazovic A."/>
            <person name="Strowig T."/>
        </authorList>
    </citation>
    <scope>NUCLEOTIDE SEQUENCE [LARGE SCALE GENOMIC DNA]</scope>
    <source>
        <strain evidence="12 13">PROD</strain>
    </source>
</reference>
<dbReference type="Pfam" id="PF10418">
    <property type="entry name" value="DHODB_Fe-S_bind"/>
    <property type="match status" value="1"/>
</dbReference>
<dbReference type="CDD" id="cd06218">
    <property type="entry name" value="DHOD_e_trans"/>
    <property type="match status" value="1"/>
</dbReference>
<dbReference type="Gene3D" id="2.40.30.10">
    <property type="entry name" value="Translation factors"/>
    <property type="match status" value="1"/>
</dbReference>
<comment type="similarity">
    <text evidence="1">Belongs to the PyrK family.</text>
</comment>
<evidence type="ECO:0000256" key="7">
    <source>
        <dbReference type="ARBA" id="ARBA00022982"/>
    </source>
</evidence>
<dbReference type="EMBL" id="JABKKE010000029">
    <property type="protein sequence ID" value="NPE15166.1"/>
    <property type="molecule type" value="Genomic_DNA"/>
</dbReference>
<evidence type="ECO:0000259" key="11">
    <source>
        <dbReference type="PROSITE" id="PS51384"/>
    </source>
</evidence>
<dbReference type="PANTHER" id="PTHR43513:SF3">
    <property type="entry name" value="DIHYDROOROTATE DEHYDROGENASE B (NAD(+)), ELECTRON TRANSFER SUBUNIT-RELATED"/>
    <property type="match status" value="1"/>
</dbReference>
<keyword evidence="6" id="KW-0274">FAD</keyword>
<feature type="domain" description="FAD-binding FR-type" evidence="11">
    <location>
        <begin position="3"/>
        <end position="103"/>
    </location>
</feature>
<dbReference type="InterPro" id="IPR012165">
    <property type="entry name" value="Cyt_c3_hydrogenase_gsu"/>
</dbReference>
<name>A0ABX2AZR0_9BACT</name>
<dbReference type="Gene3D" id="3.40.50.80">
    <property type="entry name" value="Nucleotide-binding domain of ferredoxin-NADP reductase (FNR) module"/>
    <property type="match status" value="1"/>
</dbReference>
<dbReference type="PIRSF" id="PIRSF006816">
    <property type="entry name" value="Cyc3_hyd_g"/>
    <property type="match status" value="1"/>
</dbReference>
<dbReference type="Pfam" id="PF00175">
    <property type="entry name" value="NAD_binding_1"/>
    <property type="match status" value="1"/>
</dbReference>
<gene>
    <name evidence="12" type="ORF">HPS55_12715</name>
</gene>
<keyword evidence="5" id="KW-0479">Metal-binding</keyword>
<comment type="cofactor">
    <cofactor evidence="10">
        <name>[2Fe-2S] cluster</name>
        <dbReference type="ChEBI" id="CHEBI:190135"/>
    </cofactor>
</comment>
<evidence type="ECO:0000256" key="9">
    <source>
        <dbReference type="ARBA" id="ARBA00023014"/>
    </source>
</evidence>
<evidence type="ECO:0000313" key="13">
    <source>
        <dbReference type="Proteomes" id="UP001193734"/>
    </source>
</evidence>
<keyword evidence="4" id="KW-0001">2Fe-2S</keyword>
<dbReference type="RefSeq" id="WP_172178428.1">
    <property type="nucleotide sequence ID" value="NZ_CASGIA010000032.1"/>
</dbReference>
<dbReference type="PRINTS" id="PR00409">
    <property type="entry name" value="PHDIOXRDTASE"/>
</dbReference>
<dbReference type="InterPro" id="IPR037117">
    <property type="entry name" value="Dihydroorotate_DH_ele_sf"/>
</dbReference>
<organism evidence="12 13">
    <name type="scientific">Xylanibacter rodentium</name>
    <dbReference type="NCBI Taxonomy" id="2736289"/>
    <lineage>
        <taxon>Bacteria</taxon>
        <taxon>Pseudomonadati</taxon>
        <taxon>Bacteroidota</taxon>
        <taxon>Bacteroidia</taxon>
        <taxon>Bacteroidales</taxon>
        <taxon>Prevotellaceae</taxon>
        <taxon>Xylanibacter</taxon>
    </lineage>
</organism>
<dbReference type="SUPFAM" id="SSF52343">
    <property type="entry name" value="Ferredoxin reductase-like, C-terminal NADP-linked domain"/>
    <property type="match status" value="1"/>
</dbReference>
<dbReference type="PANTHER" id="PTHR43513">
    <property type="entry name" value="DIHYDROOROTATE DEHYDROGENASE B (NAD(+)), ELECTRON TRANSFER SUBUNIT"/>
    <property type="match status" value="1"/>
</dbReference>
<dbReference type="InterPro" id="IPR017927">
    <property type="entry name" value="FAD-bd_FR_type"/>
</dbReference>
<keyword evidence="8" id="KW-0408">Iron</keyword>
<dbReference type="InterPro" id="IPR017938">
    <property type="entry name" value="Riboflavin_synthase-like_b-brl"/>
</dbReference>
<evidence type="ECO:0000256" key="10">
    <source>
        <dbReference type="ARBA" id="ARBA00034078"/>
    </source>
</evidence>
<dbReference type="Gene3D" id="2.10.240.10">
    <property type="entry name" value="Dihydroorotate dehydrogenase, electron transfer subunit"/>
    <property type="match status" value="1"/>
</dbReference>
<keyword evidence="9" id="KW-0411">Iron-sulfur</keyword>
<comment type="caution">
    <text evidence="12">The sequence shown here is derived from an EMBL/GenBank/DDBJ whole genome shotgun (WGS) entry which is preliminary data.</text>
</comment>
<dbReference type="InterPro" id="IPR039261">
    <property type="entry name" value="FNR_nucleotide-bd"/>
</dbReference>
<proteinExistence type="inferred from homology"/>
<evidence type="ECO:0000256" key="6">
    <source>
        <dbReference type="ARBA" id="ARBA00022827"/>
    </source>
</evidence>
<keyword evidence="13" id="KW-1185">Reference proteome</keyword>
<dbReference type="Proteomes" id="UP001193734">
    <property type="component" value="Unassembled WGS sequence"/>
</dbReference>
<evidence type="ECO:0000313" key="12">
    <source>
        <dbReference type="EMBL" id="NPE15166.1"/>
    </source>
</evidence>
<keyword evidence="2" id="KW-0813">Transport</keyword>
<evidence type="ECO:0000256" key="2">
    <source>
        <dbReference type="ARBA" id="ARBA00022448"/>
    </source>
</evidence>
<dbReference type="InterPro" id="IPR019480">
    <property type="entry name" value="Dihydroorotate_DH_Fe-S-bd"/>
</dbReference>
<evidence type="ECO:0000256" key="3">
    <source>
        <dbReference type="ARBA" id="ARBA00022630"/>
    </source>
</evidence>
<evidence type="ECO:0000256" key="4">
    <source>
        <dbReference type="ARBA" id="ARBA00022714"/>
    </source>
</evidence>
<dbReference type="SUPFAM" id="SSF63380">
    <property type="entry name" value="Riboflavin synthase domain-like"/>
    <property type="match status" value="1"/>
</dbReference>
<evidence type="ECO:0000256" key="5">
    <source>
        <dbReference type="ARBA" id="ARBA00022723"/>
    </source>
</evidence>
<sequence>MKKYILDLTVKAVERINGKYVLVRLTSDSLLPDMHPGQFVEVRVDNTSETYLRRPISINFVDRDANELWLLVAVVGDGTRHISEVQPGQTLNCVLPLGNGFTMPHTTSECVLLVGGGVGVAPLLYMGAEMHNRGCEPTFLLGARRVADLLELDLFGKYGRVCVTTEDGSYGERGFVTNHSVLAEHFDRVVTCGPTPMMKAVARHAHNAGIDCEVSLENMMACGIGVCLCCVEKTVMGNLRVCKEGPVFNIKKLLWQL</sequence>
<evidence type="ECO:0000256" key="1">
    <source>
        <dbReference type="ARBA" id="ARBA00006422"/>
    </source>
</evidence>
<dbReference type="InterPro" id="IPR001433">
    <property type="entry name" value="OxRdtase_FAD/NAD-bd"/>
</dbReference>
<dbReference type="PROSITE" id="PS51384">
    <property type="entry name" value="FAD_FR"/>
    <property type="match status" value="1"/>
</dbReference>